<gene>
    <name evidence="1" type="ORF">KEG57_39405</name>
</gene>
<organism evidence="1 2">
    <name type="scientific">Polyangium jinanense</name>
    <dbReference type="NCBI Taxonomy" id="2829994"/>
    <lineage>
        <taxon>Bacteria</taxon>
        <taxon>Pseudomonadati</taxon>
        <taxon>Myxococcota</taxon>
        <taxon>Polyangia</taxon>
        <taxon>Polyangiales</taxon>
        <taxon>Polyangiaceae</taxon>
        <taxon>Polyangium</taxon>
    </lineage>
</organism>
<dbReference type="Proteomes" id="UP001151081">
    <property type="component" value="Unassembled WGS sequence"/>
</dbReference>
<reference evidence="1 2" key="1">
    <citation type="submission" date="2021-04" db="EMBL/GenBank/DDBJ databases">
        <title>Genome analysis of Polyangium sp.</title>
        <authorList>
            <person name="Li Y."/>
            <person name="Wang J."/>
        </authorList>
    </citation>
    <scope>NUCLEOTIDE SEQUENCE [LARGE SCALE GENOMIC DNA]</scope>
    <source>
        <strain evidence="1 2">SDU14</strain>
    </source>
</reference>
<dbReference type="AlphaFoldDB" id="A0A9X3XC27"/>
<protein>
    <submittedName>
        <fullName evidence="1">Uncharacterized protein</fullName>
    </submittedName>
</protein>
<evidence type="ECO:0000313" key="1">
    <source>
        <dbReference type="EMBL" id="MDC3986610.1"/>
    </source>
</evidence>
<proteinExistence type="predicted"/>
<name>A0A9X3XC27_9BACT</name>
<evidence type="ECO:0000313" key="2">
    <source>
        <dbReference type="Proteomes" id="UP001151081"/>
    </source>
</evidence>
<dbReference type="EMBL" id="JAGTJJ010000041">
    <property type="protein sequence ID" value="MDC3986610.1"/>
    <property type="molecule type" value="Genomic_DNA"/>
</dbReference>
<accession>A0A9X3XC27</accession>
<sequence>MADDYIDYMECAEYADHLYTEGQKLVGASPLVDVSALLSYVKGAADAVSAELSKQTLTTSAARGGRADVEAQAEAGRKEVTRFFKYLGTLADDVPHDKQAFFPGGKQGDVKKLKPADVQKKLAKVLAGFDANANALLPEAAKWKARLVKAEADLGAAIGQKTSTVGTKIIHTAELVAARQAFLKAYTNVAKPLVRGLLAKLGREDEFSVYFKDTTVVERRPRKKGADETVAPS</sequence>
<keyword evidence="2" id="KW-1185">Reference proteome</keyword>
<comment type="caution">
    <text evidence="1">The sequence shown here is derived from an EMBL/GenBank/DDBJ whole genome shotgun (WGS) entry which is preliminary data.</text>
</comment>
<dbReference type="RefSeq" id="WP_272425801.1">
    <property type="nucleotide sequence ID" value="NZ_JAGTJJ010000041.1"/>
</dbReference>